<accession>A0AAD8XX91</accession>
<evidence type="ECO:0000313" key="1">
    <source>
        <dbReference type="EMBL" id="KAK1734986.1"/>
    </source>
</evidence>
<reference evidence="1" key="1">
    <citation type="submission" date="2023-06" db="EMBL/GenBank/DDBJ databases">
        <title>Survivors Of The Sea: Transcriptome response of Skeletonema marinoi to long-term dormancy.</title>
        <authorList>
            <person name="Pinder M.I.M."/>
            <person name="Kourtchenko O."/>
            <person name="Robertson E.K."/>
            <person name="Larsson T."/>
            <person name="Maumus F."/>
            <person name="Osuna-Cruz C.M."/>
            <person name="Vancaester E."/>
            <person name="Stenow R."/>
            <person name="Vandepoele K."/>
            <person name="Ploug H."/>
            <person name="Bruchert V."/>
            <person name="Godhe A."/>
            <person name="Topel M."/>
        </authorList>
    </citation>
    <scope>NUCLEOTIDE SEQUENCE</scope>
    <source>
        <strain evidence="1">R05AC</strain>
    </source>
</reference>
<dbReference type="SUPFAM" id="SSF52058">
    <property type="entry name" value="L domain-like"/>
    <property type="match status" value="1"/>
</dbReference>
<dbReference type="Gene3D" id="3.80.10.10">
    <property type="entry name" value="Ribonuclease Inhibitor"/>
    <property type="match status" value="1"/>
</dbReference>
<dbReference type="AlphaFoldDB" id="A0AAD8XX91"/>
<evidence type="ECO:0000313" key="2">
    <source>
        <dbReference type="Proteomes" id="UP001224775"/>
    </source>
</evidence>
<dbReference type="PANTHER" id="PTHR45661:SF3">
    <property type="entry name" value="IG-LIKE DOMAIN-CONTAINING PROTEIN"/>
    <property type="match status" value="1"/>
</dbReference>
<dbReference type="Proteomes" id="UP001224775">
    <property type="component" value="Unassembled WGS sequence"/>
</dbReference>
<comment type="caution">
    <text evidence="1">The sequence shown here is derived from an EMBL/GenBank/DDBJ whole genome shotgun (WGS) entry which is preliminary data.</text>
</comment>
<dbReference type="PANTHER" id="PTHR45661">
    <property type="entry name" value="SURFACE ANTIGEN"/>
    <property type="match status" value="1"/>
</dbReference>
<proteinExistence type="predicted"/>
<name>A0AAD8XX91_9STRA</name>
<dbReference type="InterPro" id="IPR026906">
    <property type="entry name" value="LRR_5"/>
</dbReference>
<dbReference type="InterPro" id="IPR053139">
    <property type="entry name" value="Surface_bspA-like"/>
</dbReference>
<sequence length="143" mass="15968">MIAAEYFTYTGRDDDIIPHDVTRVRVHKSVKVIPRRAFYGRRNIKEVVCDVGVETIEEEAFFGCISLRRLIMPGVKVVSDGAFCGCKALRYVECGELEIIGRSAFGGCKSLRSIDLPSAQIVKLFAFDWCEALANTKHSIAAY</sequence>
<keyword evidence="2" id="KW-1185">Reference proteome</keyword>
<organism evidence="1 2">
    <name type="scientific">Skeletonema marinoi</name>
    <dbReference type="NCBI Taxonomy" id="267567"/>
    <lineage>
        <taxon>Eukaryota</taxon>
        <taxon>Sar</taxon>
        <taxon>Stramenopiles</taxon>
        <taxon>Ochrophyta</taxon>
        <taxon>Bacillariophyta</taxon>
        <taxon>Coscinodiscophyceae</taxon>
        <taxon>Thalassiosirophycidae</taxon>
        <taxon>Thalassiosirales</taxon>
        <taxon>Skeletonemataceae</taxon>
        <taxon>Skeletonema</taxon>
        <taxon>Skeletonema marinoi-dohrnii complex</taxon>
    </lineage>
</organism>
<dbReference type="EMBL" id="JATAAI010000036">
    <property type="protein sequence ID" value="KAK1734986.1"/>
    <property type="molecule type" value="Genomic_DNA"/>
</dbReference>
<gene>
    <name evidence="1" type="ORF">QTG54_014446</name>
</gene>
<protein>
    <recommendedName>
        <fullName evidence="3">Leucine-rich repeat domain-containing protein</fullName>
    </recommendedName>
</protein>
<evidence type="ECO:0008006" key="3">
    <source>
        <dbReference type="Google" id="ProtNLM"/>
    </source>
</evidence>
<dbReference type="Pfam" id="PF13306">
    <property type="entry name" value="LRR_5"/>
    <property type="match status" value="1"/>
</dbReference>
<dbReference type="InterPro" id="IPR032675">
    <property type="entry name" value="LRR_dom_sf"/>
</dbReference>